<dbReference type="GO" id="GO:0043531">
    <property type="term" value="F:ADP binding"/>
    <property type="evidence" value="ECO:0007669"/>
    <property type="project" value="InterPro"/>
</dbReference>
<evidence type="ECO:0000256" key="1">
    <source>
        <dbReference type="ARBA" id="ARBA00005820"/>
    </source>
</evidence>
<dbReference type="KEGG" id="afs:AFR_25950"/>
<accession>U5W2U7</accession>
<dbReference type="SMART" id="SM00530">
    <property type="entry name" value="HTH_XRE"/>
    <property type="match status" value="1"/>
</dbReference>
<dbReference type="eggNOG" id="COG1396">
    <property type="taxonomic scope" value="Bacteria"/>
</dbReference>
<dbReference type="InterPro" id="IPR010982">
    <property type="entry name" value="Lambda_DNA-bd_dom_sf"/>
</dbReference>
<dbReference type="Gene3D" id="1.10.10.10">
    <property type="entry name" value="Winged helix-like DNA-binding domain superfamily/Winged helix DNA-binding domain"/>
    <property type="match status" value="2"/>
</dbReference>
<dbReference type="SMART" id="SM00028">
    <property type="entry name" value="TPR"/>
    <property type="match status" value="4"/>
</dbReference>
<evidence type="ECO:0000256" key="3">
    <source>
        <dbReference type="ARBA" id="ARBA00023125"/>
    </source>
</evidence>
<proteinExistence type="inferred from homology"/>
<dbReference type="STRING" id="1246995.AFR_25950"/>
<dbReference type="InterPro" id="IPR051677">
    <property type="entry name" value="AfsR-DnrI-RedD_regulator"/>
</dbReference>
<dbReference type="CDD" id="cd00093">
    <property type="entry name" value="HTH_XRE"/>
    <property type="match status" value="1"/>
</dbReference>
<evidence type="ECO:0000259" key="7">
    <source>
        <dbReference type="PROSITE" id="PS51755"/>
    </source>
</evidence>
<dbReference type="GO" id="GO:0000160">
    <property type="term" value="P:phosphorelay signal transduction system"/>
    <property type="evidence" value="ECO:0007669"/>
    <property type="project" value="InterPro"/>
</dbReference>
<dbReference type="SUPFAM" id="SSF46894">
    <property type="entry name" value="C-terminal effector domain of the bipartite response regulators"/>
    <property type="match status" value="1"/>
</dbReference>
<sequence>MPSLGATLREYRQRAGLTQDEAAAAAGISVRTLRDLEQDRNARPRRRSVAALAEVLRMPAGSWERQGGPLSIGILGPLLVRHGDTDVEPAGALPRRLLGLLALHHGEAVGRDRIVDVLWPEATPASSQNLMHSYVATVRRWLEPGRAAGAYSVLVRAGDGYRLTAGDELDLALFRAGVRAAREAVERQEHAVADGHLRTALGLWRGRLLGDADPVLGGLGAAAAVAAERLEATLLYADLAATRGEPGRAAAALQAIAEDEPLHEGLHVRLITTLAASGAQAAALRAYEGIRGRLADELGVDPTAELRAAYQEVLRGRSDGRPVPAQLPPGGRYFTGRGGELARLDAVADTLDPGGTAVVISAVTGAAGVGKTALALHWAHRSAARFTDGQLYVNLRGFDPAGPADPADALRALLEALGVPAGDLPPTVADRSSLLRSLLARRRILLLLDNARDAEQVRPLLPGAAGCLALVTSRDRMTGLVVTDGAVPVALDLLSTGEARELLARRLGAARVAADEEATLEIIERCGYLPLALAVVAARAATQPGLELSALAAELRAARLDALDGGDLPSDVRAVFSWTFEALPPAARDLFPLLAIHPGTDLSLAAAASLAGRDEKSTAEVLAELVRVSLLEESGPGRFRLHDLLHHYALEQAAGTEVRQAAFERLVDHYGRAAHAADRLMFPGRQSFELPAPLDGVSVPELSGPEDAAAWAAAELPVLGPVTRLAAEAGLDDRAWQLSWSATMMRHMRNEFAAQAEVLTTAIGSAERLGDLRRQAISHLDLGMTFSHLHRYDDAAAELRRALSIAEAGGDSRTQGRAYLNLGQVLDRTGDPRAALVEAEKALVLFRGGGDRIGEGHALNAVGWLATQIGDHQRGLAAAQDSLALHEAAGDAYGTAAALDSVGWAHFHLGEYAEARDCFKRALPFCLDQGDHLLSAVVLEHLADTEHAAGDQAAARDALNEAIGHLEEIDPAQAAKLREKGYSEA</sequence>
<gene>
    <name evidence="8" type="ORF">AFR_25950</name>
</gene>
<evidence type="ECO:0000256" key="5">
    <source>
        <dbReference type="PROSITE-ProRule" id="PRU01091"/>
    </source>
</evidence>
<dbReference type="eggNOG" id="COG0457">
    <property type="taxonomic scope" value="Bacteria"/>
</dbReference>
<keyword evidence="2" id="KW-0805">Transcription regulation</keyword>
<dbReference type="GO" id="GO:0003677">
    <property type="term" value="F:DNA binding"/>
    <property type="evidence" value="ECO:0007669"/>
    <property type="project" value="UniProtKB-UniRule"/>
</dbReference>
<dbReference type="AlphaFoldDB" id="U5W2U7"/>
<dbReference type="PROSITE" id="PS50943">
    <property type="entry name" value="HTH_CROC1"/>
    <property type="match status" value="1"/>
</dbReference>
<dbReference type="InterPro" id="IPR036388">
    <property type="entry name" value="WH-like_DNA-bd_sf"/>
</dbReference>
<dbReference type="SUPFAM" id="SSF48452">
    <property type="entry name" value="TPR-like"/>
    <property type="match status" value="2"/>
</dbReference>
<dbReference type="SUPFAM" id="SSF52540">
    <property type="entry name" value="P-loop containing nucleoside triphosphate hydrolases"/>
    <property type="match status" value="1"/>
</dbReference>
<dbReference type="InterPro" id="IPR001867">
    <property type="entry name" value="OmpR/PhoB-type_DNA-bd"/>
</dbReference>
<evidence type="ECO:0000256" key="4">
    <source>
        <dbReference type="ARBA" id="ARBA00023163"/>
    </source>
</evidence>
<dbReference type="PRINTS" id="PR00364">
    <property type="entry name" value="DISEASERSIST"/>
</dbReference>
<protein>
    <submittedName>
        <fullName evidence="8">SARP family transcriptional regulator</fullName>
    </submittedName>
</protein>
<dbReference type="Gene3D" id="1.10.260.40">
    <property type="entry name" value="lambda repressor-like DNA-binding domains"/>
    <property type="match status" value="1"/>
</dbReference>
<dbReference type="PATRIC" id="fig|1246995.3.peg.5261"/>
<dbReference type="Pfam" id="PF00486">
    <property type="entry name" value="Trans_reg_C"/>
    <property type="match status" value="1"/>
</dbReference>
<evidence type="ECO:0000313" key="8">
    <source>
        <dbReference type="EMBL" id="AGZ43454.1"/>
    </source>
</evidence>
<feature type="domain" description="HTH cro/C1-type" evidence="6">
    <location>
        <begin position="8"/>
        <end position="63"/>
    </location>
</feature>
<dbReference type="Pfam" id="PF13401">
    <property type="entry name" value="AAA_22"/>
    <property type="match status" value="1"/>
</dbReference>
<dbReference type="Pfam" id="PF03704">
    <property type="entry name" value="BTAD"/>
    <property type="match status" value="1"/>
</dbReference>
<keyword evidence="4" id="KW-0804">Transcription</keyword>
<dbReference type="Pfam" id="PF13560">
    <property type="entry name" value="HTH_31"/>
    <property type="match status" value="1"/>
</dbReference>
<dbReference type="InterPro" id="IPR027417">
    <property type="entry name" value="P-loop_NTPase"/>
</dbReference>
<feature type="DNA-binding region" description="OmpR/PhoB-type" evidence="5">
    <location>
        <begin position="60"/>
        <end position="165"/>
    </location>
</feature>
<dbReference type="Pfam" id="PF13424">
    <property type="entry name" value="TPR_12"/>
    <property type="match status" value="2"/>
</dbReference>
<organism evidence="8 9">
    <name type="scientific">Actinoplanes friuliensis DSM 7358</name>
    <dbReference type="NCBI Taxonomy" id="1246995"/>
    <lineage>
        <taxon>Bacteria</taxon>
        <taxon>Bacillati</taxon>
        <taxon>Actinomycetota</taxon>
        <taxon>Actinomycetes</taxon>
        <taxon>Micromonosporales</taxon>
        <taxon>Micromonosporaceae</taxon>
        <taxon>Actinoplanes</taxon>
    </lineage>
</organism>
<feature type="domain" description="OmpR/PhoB-type" evidence="7">
    <location>
        <begin position="60"/>
        <end position="165"/>
    </location>
</feature>
<dbReference type="InterPro" id="IPR049945">
    <property type="entry name" value="AAA_22"/>
</dbReference>
<dbReference type="PROSITE" id="PS51755">
    <property type="entry name" value="OMPR_PHOB"/>
    <property type="match status" value="1"/>
</dbReference>
<dbReference type="PANTHER" id="PTHR35807">
    <property type="entry name" value="TRANSCRIPTIONAL REGULATOR REDD-RELATED"/>
    <property type="match status" value="1"/>
</dbReference>
<comment type="similarity">
    <text evidence="1">Belongs to the AfsR/DnrI/RedD regulatory family.</text>
</comment>
<keyword evidence="9" id="KW-1185">Reference proteome</keyword>
<dbReference type="InterPro" id="IPR011990">
    <property type="entry name" value="TPR-like_helical_dom_sf"/>
</dbReference>
<dbReference type="GO" id="GO:0006355">
    <property type="term" value="P:regulation of DNA-templated transcription"/>
    <property type="evidence" value="ECO:0007669"/>
    <property type="project" value="InterPro"/>
</dbReference>
<dbReference type="PANTHER" id="PTHR35807:SF1">
    <property type="entry name" value="TRANSCRIPTIONAL REGULATOR REDD"/>
    <property type="match status" value="1"/>
</dbReference>
<dbReference type="SUPFAM" id="SSF47413">
    <property type="entry name" value="lambda repressor-like DNA-binding domains"/>
    <property type="match status" value="1"/>
</dbReference>
<dbReference type="InterPro" id="IPR005158">
    <property type="entry name" value="BTAD"/>
</dbReference>
<dbReference type="eggNOG" id="COG3629">
    <property type="taxonomic scope" value="Bacteria"/>
</dbReference>
<dbReference type="Gene3D" id="1.25.40.10">
    <property type="entry name" value="Tetratricopeptide repeat domain"/>
    <property type="match status" value="2"/>
</dbReference>
<dbReference type="Proteomes" id="UP000017746">
    <property type="component" value="Chromosome"/>
</dbReference>
<dbReference type="InterPro" id="IPR001387">
    <property type="entry name" value="Cro/C1-type_HTH"/>
</dbReference>
<dbReference type="InterPro" id="IPR016032">
    <property type="entry name" value="Sig_transdc_resp-reg_C-effctor"/>
</dbReference>
<evidence type="ECO:0000259" key="6">
    <source>
        <dbReference type="PROSITE" id="PS50943"/>
    </source>
</evidence>
<evidence type="ECO:0000313" key="9">
    <source>
        <dbReference type="Proteomes" id="UP000017746"/>
    </source>
</evidence>
<dbReference type="EMBL" id="CP006272">
    <property type="protein sequence ID" value="AGZ43454.1"/>
    <property type="molecule type" value="Genomic_DNA"/>
</dbReference>
<keyword evidence="3 5" id="KW-0238">DNA-binding</keyword>
<dbReference type="SMART" id="SM00862">
    <property type="entry name" value="Trans_reg_C"/>
    <property type="match status" value="1"/>
</dbReference>
<name>U5W2U7_9ACTN</name>
<dbReference type="Gene3D" id="3.40.50.300">
    <property type="entry name" value="P-loop containing nucleotide triphosphate hydrolases"/>
    <property type="match status" value="1"/>
</dbReference>
<dbReference type="SMART" id="SM01043">
    <property type="entry name" value="BTAD"/>
    <property type="match status" value="1"/>
</dbReference>
<dbReference type="InterPro" id="IPR019734">
    <property type="entry name" value="TPR_rpt"/>
</dbReference>
<reference evidence="8 9" key="1">
    <citation type="journal article" date="2014" name="J. Biotechnol.">
        <title>Complete genome sequence of the actinobacterium Actinoplanes friuliensis HAG 010964, producer of the lipopeptide antibiotic friulimycin.</title>
        <authorList>
            <person name="Ruckert C."/>
            <person name="Szczepanowski R."/>
            <person name="Albersmeier A."/>
            <person name="Goesmann A."/>
            <person name="Fischer N."/>
            <person name="Steinkamper A."/>
            <person name="Puhler A."/>
            <person name="Biener R."/>
            <person name="Schwartz D."/>
            <person name="Kalinowski J."/>
        </authorList>
    </citation>
    <scope>NUCLEOTIDE SEQUENCE [LARGE SCALE GENOMIC DNA]</scope>
    <source>
        <strain evidence="8 9">DSM 7358</strain>
    </source>
</reference>
<dbReference type="HOGENOM" id="CLU_004665_2_0_11"/>
<evidence type="ECO:0000256" key="2">
    <source>
        <dbReference type="ARBA" id="ARBA00023015"/>
    </source>
</evidence>